<dbReference type="RefSeq" id="WP_073338946.1">
    <property type="nucleotide sequence ID" value="NZ_FQXM01000015.1"/>
</dbReference>
<dbReference type="OrthoDB" id="9779889at2"/>
<dbReference type="GO" id="GO:0006260">
    <property type="term" value="P:DNA replication"/>
    <property type="evidence" value="ECO:0007669"/>
    <property type="project" value="UniProtKB-KW"/>
</dbReference>
<proteinExistence type="predicted"/>
<keyword evidence="2" id="KW-0143">Chaperone</keyword>
<evidence type="ECO:0000313" key="5">
    <source>
        <dbReference type="Proteomes" id="UP000184447"/>
    </source>
</evidence>
<dbReference type="STRING" id="1121316.SAMN02745207_02698"/>
<dbReference type="AlphaFoldDB" id="A0A1M5W5T8"/>
<protein>
    <submittedName>
        <fullName evidence="4">DnaJ domain-containing protein</fullName>
    </submittedName>
</protein>
<evidence type="ECO:0000259" key="3">
    <source>
        <dbReference type="PROSITE" id="PS50076"/>
    </source>
</evidence>
<dbReference type="EMBL" id="FQXM01000015">
    <property type="protein sequence ID" value="SHH82959.1"/>
    <property type="molecule type" value="Genomic_DNA"/>
</dbReference>
<organism evidence="4 5">
    <name type="scientific">Clostridium grantii DSM 8605</name>
    <dbReference type="NCBI Taxonomy" id="1121316"/>
    <lineage>
        <taxon>Bacteria</taxon>
        <taxon>Bacillati</taxon>
        <taxon>Bacillota</taxon>
        <taxon>Clostridia</taxon>
        <taxon>Eubacteriales</taxon>
        <taxon>Clostridiaceae</taxon>
        <taxon>Clostridium</taxon>
    </lineage>
</organism>
<dbReference type="CDD" id="cd06257">
    <property type="entry name" value="DnaJ"/>
    <property type="match status" value="1"/>
</dbReference>
<feature type="domain" description="J" evidence="3">
    <location>
        <begin position="7"/>
        <end position="79"/>
    </location>
</feature>
<dbReference type="SMART" id="SM00271">
    <property type="entry name" value="DnaJ"/>
    <property type="match status" value="1"/>
</dbReference>
<dbReference type="GO" id="GO:0051082">
    <property type="term" value="F:unfolded protein binding"/>
    <property type="evidence" value="ECO:0007669"/>
    <property type="project" value="TreeGrafter"/>
</dbReference>
<name>A0A1M5W5T8_9CLOT</name>
<gene>
    <name evidence="4" type="ORF">SAMN02745207_02698</name>
</gene>
<sequence length="374" mass="44238">MINEWEDYYKILQVHFMAEPEIIKSAYIRLSKKYHPDVNNSPNAEKKMQKINEAYDTLKDPSLRAQYLIKWMEKYSAFNSTKKDSTQIHQLDFAVEPSKKVLLAYLNCIAKKEYSEAFEFLSDKDKESISQNDFIKWQYLVSEVFELISFQCSLKNIYKDILVNDNVFEIIVELQVQVVEKNELMGRHEEDIFCKNVVFENNQWRIFLGYKEITSFIQKFNQLASLKKIKNKKDGLTSKKLSFALKQGIYNKNEFMLNSTKEQLRFNRYGNKFSIIKCTVSMNSLDSLLKRTSIIKIGKIINSITRDLDVVCKWSDITFVILLPETTENQAWIVVNKLKWILKKDYPKYKFEFLAIEQKNPSIQHIMDNLSLIY</sequence>
<dbReference type="InterPro" id="IPR001623">
    <property type="entry name" value="DnaJ_domain"/>
</dbReference>
<dbReference type="PANTHER" id="PTHR43096">
    <property type="entry name" value="DNAJ HOMOLOG 1, MITOCHONDRIAL-RELATED"/>
    <property type="match status" value="1"/>
</dbReference>
<dbReference type="SUPFAM" id="SSF46565">
    <property type="entry name" value="Chaperone J-domain"/>
    <property type="match status" value="1"/>
</dbReference>
<keyword evidence="1" id="KW-0235">DNA replication</keyword>
<evidence type="ECO:0000256" key="1">
    <source>
        <dbReference type="ARBA" id="ARBA00022705"/>
    </source>
</evidence>
<dbReference type="InterPro" id="IPR036869">
    <property type="entry name" value="J_dom_sf"/>
</dbReference>
<evidence type="ECO:0000313" key="4">
    <source>
        <dbReference type="EMBL" id="SHH82959.1"/>
    </source>
</evidence>
<evidence type="ECO:0000256" key="2">
    <source>
        <dbReference type="ARBA" id="ARBA00023186"/>
    </source>
</evidence>
<dbReference type="PANTHER" id="PTHR43096:SF52">
    <property type="entry name" value="DNAJ HOMOLOG 1, MITOCHONDRIAL-RELATED"/>
    <property type="match status" value="1"/>
</dbReference>
<dbReference type="PRINTS" id="PR00625">
    <property type="entry name" value="JDOMAIN"/>
</dbReference>
<keyword evidence="5" id="KW-1185">Reference proteome</keyword>
<dbReference type="PROSITE" id="PS50076">
    <property type="entry name" value="DNAJ_2"/>
    <property type="match status" value="1"/>
</dbReference>
<dbReference type="Pfam" id="PF00226">
    <property type="entry name" value="DnaJ"/>
    <property type="match status" value="1"/>
</dbReference>
<accession>A0A1M5W5T8</accession>
<reference evidence="4 5" key="1">
    <citation type="submission" date="2016-11" db="EMBL/GenBank/DDBJ databases">
        <authorList>
            <person name="Jaros S."/>
            <person name="Januszkiewicz K."/>
            <person name="Wedrychowicz H."/>
        </authorList>
    </citation>
    <scope>NUCLEOTIDE SEQUENCE [LARGE SCALE GENOMIC DNA]</scope>
    <source>
        <strain evidence="4 5">DSM 8605</strain>
    </source>
</reference>
<dbReference type="Proteomes" id="UP000184447">
    <property type="component" value="Unassembled WGS sequence"/>
</dbReference>
<dbReference type="Gene3D" id="1.10.287.110">
    <property type="entry name" value="DnaJ domain"/>
    <property type="match status" value="1"/>
</dbReference>
<dbReference type="GO" id="GO:0005737">
    <property type="term" value="C:cytoplasm"/>
    <property type="evidence" value="ECO:0007669"/>
    <property type="project" value="TreeGrafter"/>
</dbReference>
<dbReference type="GO" id="GO:0042026">
    <property type="term" value="P:protein refolding"/>
    <property type="evidence" value="ECO:0007669"/>
    <property type="project" value="TreeGrafter"/>
</dbReference>